<dbReference type="Proteomes" id="UP001227192">
    <property type="component" value="Unassembled WGS sequence"/>
</dbReference>
<reference evidence="1" key="1">
    <citation type="submission" date="2015-06" db="EMBL/GenBank/DDBJ databases">
        <authorList>
            <person name="Nguyen H."/>
        </authorList>
    </citation>
    <scope>NUCLEOTIDE SEQUENCE</scope>
    <source>
        <strain evidence="1">DAOM 180753</strain>
    </source>
</reference>
<dbReference type="EMBL" id="LACB01000414">
    <property type="protein sequence ID" value="KAJ9483609.1"/>
    <property type="molecule type" value="Genomic_DNA"/>
</dbReference>
<keyword evidence="2" id="KW-1185">Reference proteome</keyword>
<accession>A0AAI9TAZ7</accession>
<reference evidence="1" key="2">
    <citation type="journal article" date="2016" name="Fungal Biol.">
        <title>Ochratoxin A production by Penicillium thymicola.</title>
        <authorList>
            <person name="Nguyen H.D.T."/>
            <person name="McMullin D.R."/>
            <person name="Ponomareva E."/>
            <person name="Riley R."/>
            <person name="Pomraning K.R."/>
            <person name="Baker S.E."/>
            <person name="Seifert K.A."/>
        </authorList>
    </citation>
    <scope>NUCLEOTIDE SEQUENCE</scope>
    <source>
        <strain evidence="1">DAOM 180753</strain>
    </source>
</reference>
<name>A0AAI9TAZ7_PENTH</name>
<sequence>DQVDLNRAP</sequence>
<comment type="caution">
    <text evidence="1">The sequence shown here is derived from an EMBL/GenBank/DDBJ whole genome shotgun (WGS) entry which is preliminary data.</text>
</comment>
<gene>
    <name evidence="1" type="ORF">VN97_g9789</name>
</gene>
<organism evidence="1 2">
    <name type="scientific">Penicillium thymicola</name>
    <dbReference type="NCBI Taxonomy" id="293382"/>
    <lineage>
        <taxon>Eukaryota</taxon>
        <taxon>Fungi</taxon>
        <taxon>Dikarya</taxon>
        <taxon>Ascomycota</taxon>
        <taxon>Pezizomycotina</taxon>
        <taxon>Eurotiomycetes</taxon>
        <taxon>Eurotiomycetidae</taxon>
        <taxon>Eurotiales</taxon>
        <taxon>Aspergillaceae</taxon>
        <taxon>Penicillium</taxon>
    </lineage>
</organism>
<protein>
    <submittedName>
        <fullName evidence="1">Uncharacterized protein</fullName>
    </submittedName>
</protein>
<evidence type="ECO:0000313" key="2">
    <source>
        <dbReference type="Proteomes" id="UP001227192"/>
    </source>
</evidence>
<proteinExistence type="predicted"/>
<feature type="non-terminal residue" evidence="1">
    <location>
        <position position="1"/>
    </location>
</feature>
<evidence type="ECO:0000313" key="1">
    <source>
        <dbReference type="EMBL" id="KAJ9483609.1"/>
    </source>
</evidence>